<dbReference type="AlphaFoldDB" id="A0A1I3W576"/>
<evidence type="ECO:0000256" key="3">
    <source>
        <dbReference type="ARBA" id="ARBA00022553"/>
    </source>
</evidence>
<dbReference type="GO" id="GO:0000155">
    <property type="term" value="F:phosphorelay sensor kinase activity"/>
    <property type="evidence" value="ECO:0007669"/>
    <property type="project" value="InterPro"/>
</dbReference>
<dbReference type="Gene3D" id="3.40.50.2300">
    <property type="match status" value="1"/>
</dbReference>
<dbReference type="Gene3D" id="3.30.565.10">
    <property type="entry name" value="Histidine kinase-like ATPase, C-terminal domain"/>
    <property type="match status" value="1"/>
</dbReference>
<dbReference type="PANTHER" id="PTHR48111">
    <property type="entry name" value="REGULATOR OF RPOS"/>
    <property type="match status" value="1"/>
</dbReference>
<feature type="modified residue" description="4-aspartylphosphate" evidence="8">
    <location>
        <position position="53"/>
    </location>
</feature>
<feature type="domain" description="PAS" evidence="11">
    <location>
        <begin position="131"/>
        <end position="203"/>
    </location>
</feature>
<dbReference type="GO" id="GO:0032993">
    <property type="term" value="C:protein-DNA complex"/>
    <property type="evidence" value="ECO:0007669"/>
    <property type="project" value="TreeGrafter"/>
</dbReference>
<dbReference type="SUPFAM" id="SSF55874">
    <property type="entry name" value="ATPase domain of HSP90 chaperone/DNA topoisomerase II/histidine kinase"/>
    <property type="match status" value="1"/>
</dbReference>
<dbReference type="InterPro" id="IPR000014">
    <property type="entry name" value="PAS"/>
</dbReference>
<dbReference type="InterPro" id="IPR039420">
    <property type="entry name" value="WalR-like"/>
</dbReference>
<feature type="domain" description="Histidine kinase" evidence="9">
    <location>
        <begin position="273"/>
        <end position="470"/>
    </location>
</feature>
<dbReference type="InterPro" id="IPR001789">
    <property type="entry name" value="Sig_transdc_resp-reg_receiver"/>
</dbReference>
<evidence type="ECO:0000256" key="7">
    <source>
        <dbReference type="ARBA" id="ARBA00023163"/>
    </source>
</evidence>
<dbReference type="InterPro" id="IPR035965">
    <property type="entry name" value="PAS-like_dom_sf"/>
</dbReference>
<reference evidence="13" key="1">
    <citation type="submission" date="2016-10" db="EMBL/GenBank/DDBJ databases">
        <authorList>
            <person name="Varghese N."/>
            <person name="Submissions S."/>
        </authorList>
    </citation>
    <scope>NUCLEOTIDE SEQUENCE [LARGE SCALE GENOMIC DNA]</scope>
    <source>
        <strain evidence="13">DSM 5918</strain>
    </source>
</reference>
<dbReference type="NCBIfam" id="TIGR00229">
    <property type="entry name" value="sensory_box"/>
    <property type="match status" value="1"/>
</dbReference>
<keyword evidence="6" id="KW-0238">DNA-binding</keyword>
<dbReference type="STRING" id="52560.SAMN04488082_11211"/>
<evidence type="ECO:0000256" key="8">
    <source>
        <dbReference type="PROSITE-ProRule" id="PRU00169"/>
    </source>
</evidence>
<keyword evidence="7" id="KW-0804">Transcription</keyword>
<evidence type="ECO:0000259" key="11">
    <source>
        <dbReference type="PROSITE" id="PS50112"/>
    </source>
</evidence>
<evidence type="ECO:0000259" key="9">
    <source>
        <dbReference type="PROSITE" id="PS50109"/>
    </source>
</evidence>
<dbReference type="GO" id="GO:0000156">
    <property type="term" value="F:phosphorelay response regulator activity"/>
    <property type="evidence" value="ECO:0007669"/>
    <property type="project" value="TreeGrafter"/>
</dbReference>
<evidence type="ECO:0000256" key="4">
    <source>
        <dbReference type="ARBA" id="ARBA00023012"/>
    </source>
</evidence>
<dbReference type="Proteomes" id="UP000198635">
    <property type="component" value="Unassembled WGS sequence"/>
</dbReference>
<dbReference type="InterPro" id="IPR011006">
    <property type="entry name" value="CheY-like_superfamily"/>
</dbReference>
<evidence type="ECO:0000256" key="2">
    <source>
        <dbReference type="ARBA" id="ARBA00012438"/>
    </source>
</evidence>
<dbReference type="InterPro" id="IPR005467">
    <property type="entry name" value="His_kinase_dom"/>
</dbReference>
<keyword evidence="12" id="KW-0808">Transferase</keyword>
<evidence type="ECO:0000256" key="1">
    <source>
        <dbReference type="ARBA" id="ARBA00000085"/>
    </source>
</evidence>
<organism evidence="12 13">
    <name type="scientific">Desulfomicrobium apsheronum</name>
    <dbReference type="NCBI Taxonomy" id="52560"/>
    <lineage>
        <taxon>Bacteria</taxon>
        <taxon>Pseudomonadati</taxon>
        <taxon>Thermodesulfobacteriota</taxon>
        <taxon>Desulfovibrionia</taxon>
        <taxon>Desulfovibrionales</taxon>
        <taxon>Desulfomicrobiaceae</taxon>
        <taxon>Desulfomicrobium</taxon>
    </lineage>
</organism>
<dbReference type="PROSITE" id="PS50110">
    <property type="entry name" value="RESPONSE_REGULATORY"/>
    <property type="match status" value="1"/>
</dbReference>
<evidence type="ECO:0000313" key="12">
    <source>
        <dbReference type="EMBL" id="SFK01807.1"/>
    </source>
</evidence>
<dbReference type="SUPFAM" id="SSF55785">
    <property type="entry name" value="PYP-like sensor domain (PAS domain)"/>
    <property type="match status" value="1"/>
</dbReference>
<dbReference type="PROSITE" id="PS50112">
    <property type="entry name" value="PAS"/>
    <property type="match status" value="1"/>
</dbReference>
<gene>
    <name evidence="12" type="ORF">SAMN04488082_11211</name>
</gene>
<name>A0A1I3W576_9BACT</name>
<keyword evidence="5" id="KW-0805">Transcription regulation</keyword>
<dbReference type="SMART" id="SM00448">
    <property type="entry name" value="REC"/>
    <property type="match status" value="1"/>
</dbReference>
<dbReference type="SUPFAM" id="SSF47384">
    <property type="entry name" value="Homodimeric domain of signal transducing histidine kinase"/>
    <property type="match status" value="1"/>
</dbReference>
<dbReference type="GO" id="GO:0005829">
    <property type="term" value="C:cytosol"/>
    <property type="evidence" value="ECO:0007669"/>
    <property type="project" value="TreeGrafter"/>
</dbReference>
<keyword evidence="3 8" id="KW-0597">Phosphoprotein</keyword>
<evidence type="ECO:0000313" key="13">
    <source>
        <dbReference type="Proteomes" id="UP000198635"/>
    </source>
</evidence>
<dbReference type="SMART" id="SM00091">
    <property type="entry name" value="PAS"/>
    <property type="match status" value="1"/>
</dbReference>
<dbReference type="CDD" id="cd00082">
    <property type="entry name" value="HisKA"/>
    <property type="match status" value="1"/>
</dbReference>
<dbReference type="Gene3D" id="1.10.287.130">
    <property type="match status" value="1"/>
</dbReference>
<dbReference type="Pfam" id="PF00072">
    <property type="entry name" value="Response_reg"/>
    <property type="match status" value="1"/>
</dbReference>
<dbReference type="EC" id="2.7.13.3" evidence="2"/>
<sequence length="488" mass="55236">MPQSILIVEDDEHLRSSLATNLEDAGFSIHEATDARKAMQLFIHLAPDLVLLDLGISGDEGMGLLGNMKISRPSTPVIIVSGRTHISHAIDAFKTGAFDYVTKPILSMDIFINGLRNCLAQSGMQRRIRDTQDHLIRLIGKLPVIIFIINRDLEFEFLNQATTQILGYSPQEILKSPRAFLRRIVREDRKRFMVALKKSLQPEPAEFNLEFRFLHKKGYPVSLMLQSIASPLPPGGVPDRIEGMIMDMTRNSYLDKLLRQNEKLSMLRTMTEEVAHEIRNPLVALGGFARKLRLRYPEAVETGVILEECNRLERLLQRITAYLEPIDVTLTPCRLAPTVNFIMSLVSSRLEHKSVSFDIELKDDLPPVLADQEFLHRIFIYLIGHGADIVEQSGTMRITASQSNELIVTSLIMDPVRTLATSHERLIMPFEDDEMNLAMCLLLIERIGGHLQIEQKDSMARLTMSVPKAAAREDKIPCSPDEKDDIKR</sequence>
<proteinExistence type="predicted"/>
<dbReference type="GO" id="GO:0000976">
    <property type="term" value="F:transcription cis-regulatory region binding"/>
    <property type="evidence" value="ECO:0007669"/>
    <property type="project" value="TreeGrafter"/>
</dbReference>
<evidence type="ECO:0000256" key="6">
    <source>
        <dbReference type="ARBA" id="ARBA00023125"/>
    </source>
</evidence>
<dbReference type="PANTHER" id="PTHR48111:SF1">
    <property type="entry name" value="TWO-COMPONENT RESPONSE REGULATOR ORR33"/>
    <property type="match status" value="1"/>
</dbReference>
<dbReference type="InterPro" id="IPR036097">
    <property type="entry name" value="HisK_dim/P_sf"/>
</dbReference>
<dbReference type="PROSITE" id="PS50109">
    <property type="entry name" value="HIS_KIN"/>
    <property type="match status" value="1"/>
</dbReference>
<protein>
    <recommendedName>
        <fullName evidence="2">histidine kinase</fullName>
        <ecNumber evidence="2">2.7.13.3</ecNumber>
    </recommendedName>
</protein>
<dbReference type="CDD" id="cd00130">
    <property type="entry name" value="PAS"/>
    <property type="match status" value="1"/>
</dbReference>
<dbReference type="SUPFAM" id="SSF52172">
    <property type="entry name" value="CheY-like"/>
    <property type="match status" value="1"/>
</dbReference>
<dbReference type="RefSeq" id="WP_092375783.1">
    <property type="nucleotide sequence ID" value="NZ_FORX01000012.1"/>
</dbReference>
<evidence type="ECO:0000259" key="10">
    <source>
        <dbReference type="PROSITE" id="PS50110"/>
    </source>
</evidence>
<dbReference type="Pfam" id="PF08447">
    <property type="entry name" value="PAS_3"/>
    <property type="match status" value="1"/>
</dbReference>
<keyword evidence="12" id="KW-0418">Kinase</keyword>
<dbReference type="InterPro" id="IPR036890">
    <property type="entry name" value="HATPase_C_sf"/>
</dbReference>
<keyword evidence="13" id="KW-1185">Reference proteome</keyword>
<feature type="domain" description="Response regulatory" evidence="10">
    <location>
        <begin position="4"/>
        <end position="118"/>
    </location>
</feature>
<keyword evidence="4" id="KW-0902">Two-component regulatory system</keyword>
<evidence type="ECO:0000256" key="5">
    <source>
        <dbReference type="ARBA" id="ARBA00023015"/>
    </source>
</evidence>
<dbReference type="EMBL" id="FORX01000012">
    <property type="protein sequence ID" value="SFK01807.1"/>
    <property type="molecule type" value="Genomic_DNA"/>
</dbReference>
<comment type="catalytic activity">
    <reaction evidence="1">
        <text>ATP + protein L-histidine = ADP + protein N-phospho-L-histidine.</text>
        <dbReference type="EC" id="2.7.13.3"/>
    </reaction>
</comment>
<dbReference type="InterPro" id="IPR003661">
    <property type="entry name" value="HisK_dim/P_dom"/>
</dbReference>
<dbReference type="Gene3D" id="3.30.450.20">
    <property type="entry name" value="PAS domain"/>
    <property type="match status" value="1"/>
</dbReference>
<dbReference type="InterPro" id="IPR013655">
    <property type="entry name" value="PAS_fold_3"/>
</dbReference>
<dbReference type="GO" id="GO:0006355">
    <property type="term" value="P:regulation of DNA-templated transcription"/>
    <property type="evidence" value="ECO:0007669"/>
    <property type="project" value="TreeGrafter"/>
</dbReference>
<accession>A0A1I3W576</accession>
<dbReference type="OrthoDB" id="9805967at2"/>